<gene>
    <name evidence="1" type="ORF">CPB83DRAFT_908124</name>
</gene>
<dbReference type="EMBL" id="MU157866">
    <property type="protein sequence ID" value="KAF9526918.1"/>
    <property type="molecule type" value="Genomic_DNA"/>
</dbReference>
<proteinExistence type="predicted"/>
<name>A0A9P6EDH7_9AGAR</name>
<accession>A0A9P6EDH7</accession>
<dbReference type="Gene3D" id="1.20.1280.50">
    <property type="match status" value="1"/>
</dbReference>
<comment type="caution">
    <text evidence="1">The sequence shown here is derived from an EMBL/GenBank/DDBJ whole genome shotgun (WGS) entry which is preliminary data.</text>
</comment>
<dbReference type="OrthoDB" id="3172239at2759"/>
<reference evidence="1" key="1">
    <citation type="submission" date="2020-11" db="EMBL/GenBank/DDBJ databases">
        <authorList>
            <consortium name="DOE Joint Genome Institute"/>
            <person name="Ahrendt S."/>
            <person name="Riley R."/>
            <person name="Andreopoulos W."/>
            <person name="Labutti K."/>
            <person name="Pangilinan J."/>
            <person name="Ruiz-Duenas F.J."/>
            <person name="Barrasa J.M."/>
            <person name="Sanchez-Garcia M."/>
            <person name="Camarero S."/>
            <person name="Miyauchi S."/>
            <person name="Serrano A."/>
            <person name="Linde D."/>
            <person name="Babiker R."/>
            <person name="Drula E."/>
            <person name="Ayuso-Fernandez I."/>
            <person name="Pacheco R."/>
            <person name="Padilla G."/>
            <person name="Ferreira P."/>
            <person name="Barriuso J."/>
            <person name="Kellner H."/>
            <person name="Castanera R."/>
            <person name="Alfaro M."/>
            <person name="Ramirez L."/>
            <person name="Pisabarro A.G."/>
            <person name="Kuo A."/>
            <person name="Tritt A."/>
            <person name="Lipzen A."/>
            <person name="He G."/>
            <person name="Yan M."/>
            <person name="Ng V."/>
            <person name="Cullen D."/>
            <person name="Martin F."/>
            <person name="Rosso M.-N."/>
            <person name="Henrissat B."/>
            <person name="Hibbett D."/>
            <person name="Martinez A.T."/>
            <person name="Grigoriev I.V."/>
        </authorList>
    </citation>
    <scope>NUCLEOTIDE SEQUENCE</scope>
    <source>
        <strain evidence="1">CBS 506.95</strain>
    </source>
</reference>
<evidence type="ECO:0008006" key="3">
    <source>
        <dbReference type="Google" id="ProtNLM"/>
    </source>
</evidence>
<evidence type="ECO:0000313" key="1">
    <source>
        <dbReference type="EMBL" id="KAF9526918.1"/>
    </source>
</evidence>
<dbReference type="AlphaFoldDB" id="A0A9P6EDH7"/>
<keyword evidence="2" id="KW-1185">Reference proteome</keyword>
<protein>
    <recommendedName>
        <fullName evidence="3">F-box domain-containing protein</fullName>
    </recommendedName>
</protein>
<organism evidence="1 2">
    <name type="scientific">Crepidotus variabilis</name>
    <dbReference type="NCBI Taxonomy" id="179855"/>
    <lineage>
        <taxon>Eukaryota</taxon>
        <taxon>Fungi</taxon>
        <taxon>Dikarya</taxon>
        <taxon>Basidiomycota</taxon>
        <taxon>Agaricomycotina</taxon>
        <taxon>Agaricomycetes</taxon>
        <taxon>Agaricomycetidae</taxon>
        <taxon>Agaricales</taxon>
        <taxon>Agaricineae</taxon>
        <taxon>Crepidotaceae</taxon>
        <taxon>Crepidotus</taxon>
    </lineage>
</organism>
<evidence type="ECO:0000313" key="2">
    <source>
        <dbReference type="Proteomes" id="UP000807306"/>
    </source>
</evidence>
<dbReference type="Proteomes" id="UP000807306">
    <property type="component" value="Unassembled WGS sequence"/>
</dbReference>
<sequence length="353" mass="40558">MSGARQTRRRAKFEEKWDLNLRNPGSQLPPEDLLLIFGFVRLGQEEDKQKLVELVNTQEYILSDSDDEFTENSSWVVVGQVCHRWREAALRSSELWSHIEFEDQKCRRAVEMLKRSKEVLLNIQLGLYFMDKRCKDKHTKMVVSRFALSQVQKIWPVAKNSLFGLETVTIPNSALFSKEMRCRTSKRSSLTTNYQELTAESLRILKLSYVALDLNAKFLRGLKTLQLYFCPILTPFLQLLDCLASMPSLKELDLQLFAFPLDRSELPLVKGHSLNSHPMELTHSTLFSSKSPLKTTALLLAVVKNPIDLDIRVLNMVKITQTTWKVSGILLQRISQNLAVHSECILLGCRAEF</sequence>